<comment type="caution">
    <text evidence="3">The sequence shown here is derived from an EMBL/GenBank/DDBJ whole genome shotgun (WGS) entry which is preliminary data.</text>
</comment>
<dbReference type="AlphaFoldDB" id="A0A1S2NAM8"/>
<name>A0A1S2NAM8_9BURK</name>
<accession>A0A1S2NAM8</accession>
<gene>
    <name evidence="3" type="ORF">LO55_2375</name>
</gene>
<dbReference type="RefSeq" id="WP_071361575.1">
    <property type="nucleotide sequence ID" value="NZ_JRYB01000001.1"/>
</dbReference>
<feature type="transmembrane region" description="Helical" evidence="1">
    <location>
        <begin position="253"/>
        <end position="273"/>
    </location>
</feature>
<feature type="transmembrane region" description="Helical" evidence="1">
    <location>
        <begin position="450"/>
        <end position="471"/>
    </location>
</feature>
<keyword evidence="1" id="KW-1133">Transmembrane helix</keyword>
<sequence>MTSPPASSPFIPIPSQDRLDALDVLRGFALIGICIANVEFFNRPVAESGNGIPAGLHGLDWLVAFVVAYVVSGKFWTIFSLLFGMGFALMLERARTAGRPFLPAYGRRIAVLGLFGLLHYLLLWSGDILISYAIGALALMLMLFARARPMIGVLAACFVLAQLPGFGFAGWLVTPLVFAGLVGVYLRAERRALFPLVAIVPGSLMLLAAILNIVGGEDDMGALLAIGGALVLLGLLAWGFVQPERARPLRAGVAIFVLTYGLTALDGAMRHYAPQSGPVSSVTSAETDSASATLLQYRERTARSIEEKEVLTNGSYADAVAMRLGHLAARMRDETGFVVVGVSVFLVGVWFVRSGVIANAGHHLPLLRRLAAGGIVFGVGLGLLSSLISTGRPAGVDDGGYDLANALMTMGSLPASLGYVAAVLLALYSHGVLARVRVLAPFGRMALSNYLMQSLVFSLLFYAYGLGWWGIGRTEQLGIALLLCALQIVFSHWWLARFQYGPLEWVWRALTYLTWPPMRRGA</sequence>
<feature type="domain" description="DUF418" evidence="2">
    <location>
        <begin position="352"/>
        <end position="513"/>
    </location>
</feature>
<feature type="transmembrane region" description="Helical" evidence="1">
    <location>
        <begin position="21"/>
        <end position="41"/>
    </location>
</feature>
<evidence type="ECO:0000313" key="3">
    <source>
        <dbReference type="EMBL" id="OIJ42147.1"/>
    </source>
</evidence>
<organism evidence="3 4">
    <name type="scientific">Massilia timonae</name>
    <dbReference type="NCBI Taxonomy" id="47229"/>
    <lineage>
        <taxon>Bacteria</taxon>
        <taxon>Pseudomonadati</taxon>
        <taxon>Pseudomonadota</taxon>
        <taxon>Betaproteobacteria</taxon>
        <taxon>Burkholderiales</taxon>
        <taxon>Oxalobacteraceae</taxon>
        <taxon>Telluria group</taxon>
        <taxon>Massilia</taxon>
    </lineage>
</organism>
<feature type="transmembrane region" description="Helical" evidence="1">
    <location>
        <begin position="337"/>
        <end position="358"/>
    </location>
</feature>
<evidence type="ECO:0000256" key="1">
    <source>
        <dbReference type="SAM" id="Phobius"/>
    </source>
</evidence>
<dbReference type="EMBL" id="JRYB01000001">
    <property type="protein sequence ID" value="OIJ42147.1"/>
    <property type="molecule type" value="Genomic_DNA"/>
</dbReference>
<dbReference type="PANTHER" id="PTHR30590:SF2">
    <property type="entry name" value="INNER MEMBRANE PROTEIN"/>
    <property type="match status" value="1"/>
</dbReference>
<feature type="transmembrane region" description="Helical" evidence="1">
    <location>
        <begin position="220"/>
        <end position="241"/>
    </location>
</feature>
<feature type="transmembrane region" description="Helical" evidence="1">
    <location>
        <begin position="165"/>
        <end position="186"/>
    </location>
</feature>
<dbReference type="Proteomes" id="UP000180246">
    <property type="component" value="Unassembled WGS sequence"/>
</dbReference>
<feature type="transmembrane region" description="Helical" evidence="1">
    <location>
        <begin position="370"/>
        <end position="388"/>
    </location>
</feature>
<dbReference type="Pfam" id="PF04235">
    <property type="entry name" value="DUF418"/>
    <property type="match status" value="1"/>
</dbReference>
<keyword evidence="1" id="KW-0812">Transmembrane</keyword>
<protein>
    <recommendedName>
        <fullName evidence="2">DUF418 domain-containing protein</fullName>
    </recommendedName>
</protein>
<feature type="transmembrane region" description="Helical" evidence="1">
    <location>
        <begin position="61"/>
        <end position="91"/>
    </location>
</feature>
<evidence type="ECO:0000259" key="2">
    <source>
        <dbReference type="Pfam" id="PF04235"/>
    </source>
</evidence>
<feature type="transmembrane region" description="Helical" evidence="1">
    <location>
        <begin position="408"/>
        <end position="429"/>
    </location>
</feature>
<keyword evidence="1" id="KW-0472">Membrane</keyword>
<reference evidence="3 4" key="1">
    <citation type="submission" date="2014-10" db="EMBL/GenBank/DDBJ databases">
        <authorList>
            <person name="Seo M.-J."/>
            <person name="Seok Y.J."/>
            <person name="Cha I.-T."/>
        </authorList>
    </citation>
    <scope>NUCLEOTIDE SEQUENCE [LARGE SCALE GENOMIC DNA]</scope>
    <source>
        <strain evidence="3 4">NEU</strain>
    </source>
</reference>
<evidence type="ECO:0000313" key="4">
    <source>
        <dbReference type="Proteomes" id="UP000180246"/>
    </source>
</evidence>
<feature type="transmembrane region" description="Helical" evidence="1">
    <location>
        <begin position="193"/>
        <end position="214"/>
    </location>
</feature>
<feature type="transmembrane region" description="Helical" evidence="1">
    <location>
        <begin position="112"/>
        <end position="145"/>
    </location>
</feature>
<feature type="transmembrane region" description="Helical" evidence="1">
    <location>
        <begin position="477"/>
        <end position="495"/>
    </location>
</feature>
<dbReference type="InterPro" id="IPR007349">
    <property type="entry name" value="DUF418"/>
</dbReference>
<proteinExistence type="predicted"/>
<dbReference type="InterPro" id="IPR052529">
    <property type="entry name" value="Bact_Transport_Assoc"/>
</dbReference>
<dbReference type="PANTHER" id="PTHR30590">
    <property type="entry name" value="INNER MEMBRANE PROTEIN"/>
    <property type="match status" value="1"/>
</dbReference>